<feature type="transmembrane region" description="Helical" evidence="1">
    <location>
        <begin position="29"/>
        <end position="46"/>
    </location>
</feature>
<feature type="transmembrane region" description="Helical" evidence="1">
    <location>
        <begin position="52"/>
        <end position="75"/>
    </location>
</feature>
<dbReference type="AlphaFoldDB" id="A0A6B9ZCM8"/>
<evidence type="ECO:0000256" key="1">
    <source>
        <dbReference type="SAM" id="Phobius"/>
    </source>
</evidence>
<sequence length="103" mass="11863">MKEIIHKPGAITRWFEHDISLNLGFRESGIRAICGIVLVFITALVYRHGIYYIIPITIYLYISAMAHFCVFKYIWVHMPAHSLSQTRLDWPSDLATQIDPSLG</sequence>
<dbReference type="EMBL" id="CP048113">
    <property type="protein sequence ID" value="QHS59074.1"/>
    <property type="molecule type" value="Genomic_DNA"/>
</dbReference>
<gene>
    <name evidence="2" type="ORF">GWR21_05530</name>
</gene>
<keyword evidence="1" id="KW-0812">Transmembrane</keyword>
<keyword evidence="3" id="KW-1185">Reference proteome</keyword>
<dbReference type="RefSeq" id="WP_162330776.1">
    <property type="nucleotide sequence ID" value="NZ_CP048113.1"/>
</dbReference>
<accession>A0A6B9ZCM8</accession>
<name>A0A6B9ZCM8_9BACT</name>
<keyword evidence="1" id="KW-0472">Membrane</keyword>
<proteinExistence type="predicted"/>
<evidence type="ECO:0000313" key="3">
    <source>
        <dbReference type="Proteomes" id="UP000476411"/>
    </source>
</evidence>
<reference evidence="2 3" key="1">
    <citation type="submission" date="2020-01" db="EMBL/GenBank/DDBJ databases">
        <title>Complete genome sequence of Chitinophaga sp. H33E-04 isolated from quinoa roots.</title>
        <authorList>
            <person name="Weon H.-Y."/>
            <person name="Lee S.A."/>
        </authorList>
    </citation>
    <scope>NUCLEOTIDE SEQUENCE [LARGE SCALE GENOMIC DNA]</scope>
    <source>
        <strain evidence="2 3">H33E-04</strain>
    </source>
</reference>
<protein>
    <submittedName>
        <fullName evidence="2">Uncharacterized protein</fullName>
    </submittedName>
</protein>
<evidence type="ECO:0000313" key="2">
    <source>
        <dbReference type="EMBL" id="QHS59074.1"/>
    </source>
</evidence>
<keyword evidence="1" id="KW-1133">Transmembrane helix</keyword>
<dbReference type="KEGG" id="chih:GWR21_05530"/>
<dbReference type="Proteomes" id="UP000476411">
    <property type="component" value="Chromosome"/>
</dbReference>
<organism evidence="2 3">
    <name type="scientific">Chitinophaga agri</name>
    <dbReference type="NCBI Taxonomy" id="2703787"/>
    <lineage>
        <taxon>Bacteria</taxon>
        <taxon>Pseudomonadati</taxon>
        <taxon>Bacteroidota</taxon>
        <taxon>Chitinophagia</taxon>
        <taxon>Chitinophagales</taxon>
        <taxon>Chitinophagaceae</taxon>
        <taxon>Chitinophaga</taxon>
    </lineage>
</organism>